<evidence type="ECO:0000259" key="2">
    <source>
        <dbReference type="Pfam" id="PF00264"/>
    </source>
</evidence>
<dbReference type="Pfam" id="PF00264">
    <property type="entry name" value="Tyrosinase"/>
    <property type="match status" value="1"/>
</dbReference>
<keyword evidence="4" id="KW-1185">Reference proteome</keyword>
<keyword evidence="1" id="KW-0479">Metal-binding</keyword>
<comment type="caution">
    <text evidence="3">The sequence shown here is derived from an EMBL/GenBank/DDBJ whole genome shotgun (WGS) entry which is preliminary data.</text>
</comment>
<dbReference type="Gene3D" id="1.10.1280.10">
    <property type="entry name" value="Di-copper center containing domain from catechol oxidase"/>
    <property type="match status" value="2"/>
</dbReference>
<dbReference type="GO" id="GO:0046872">
    <property type="term" value="F:metal ion binding"/>
    <property type="evidence" value="ECO:0007669"/>
    <property type="project" value="UniProtKB-KW"/>
</dbReference>
<dbReference type="InterPro" id="IPR050316">
    <property type="entry name" value="Tyrosinase/Hemocyanin"/>
</dbReference>
<organism evidence="3">
    <name type="scientific">Salvia splendens</name>
    <name type="common">Scarlet sage</name>
    <dbReference type="NCBI Taxonomy" id="180675"/>
    <lineage>
        <taxon>Eukaryota</taxon>
        <taxon>Viridiplantae</taxon>
        <taxon>Streptophyta</taxon>
        <taxon>Embryophyta</taxon>
        <taxon>Tracheophyta</taxon>
        <taxon>Spermatophyta</taxon>
        <taxon>Magnoliopsida</taxon>
        <taxon>eudicotyledons</taxon>
        <taxon>Gunneridae</taxon>
        <taxon>Pentapetalae</taxon>
        <taxon>asterids</taxon>
        <taxon>lamiids</taxon>
        <taxon>Lamiales</taxon>
        <taxon>Lamiaceae</taxon>
        <taxon>Nepetoideae</taxon>
        <taxon>Mentheae</taxon>
        <taxon>Salviinae</taxon>
        <taxon>Salvia</taxon>
        <taxon>Salvia subgen. Calosphace</taxon>
        <taxon>core Calosphace</taxon>
    </lineage>
</organism>
<reference evidence="3" key="2">
    <citation type="submission" date="2020-08" db="EMBL/GenBank/DDBJ databases">
        <title>Plant Genome Project.</title>
        <authorList>
            <person name="Zhang R.-G."/>
        </authorList>
    </citation>
    <scope>NUCLEOTIDE SEQUENCE</scope>
    <source>
        <strain evidence="3">Huo1</strain>
        <tissue evidence="3">Leaf</tissue>
    </source>
</reference>
<evidence type="ECO:0000313" key="4">
    <source>
        <dbReference type="Proteomes" id="UP000298416"/>
    </source>
</evidence>
<name>A0A8X8WK39_SALSN</name>
<dbReference type="InterPro" id="IPR002227">
    <property type="entry name" value="Tyrosinase_Cu-bd"/>
</dbReference>
<dbReference type="PANTHER" id="PTHR11474:SF123">
    <property type="entry name" value="CATECHOL OXIDASE"/>
    <property type="match status" value="1"/>
</dbReference>
<evidence type="ECO:0000313" key="3">
    <source>
        <dbReference type="EMBL" id="KAG6395824.1"/>
    </source>
</evidence>
<gene>
    <name evidence="3" type="ORF">SASPL_141953</name>
</gene>
<dbReference type="SUPFAM" id="SSF48056">
    <property type="entry name" value="Di-copper centre-containing domain"/>
    <property type="match status" value="1"/>
</dbReference>
<dbReference type="Proteomes" id="UP000298416">
    <property type="component" value="Unassembled WGS sequence"/>
</dbReference>
<dbReference type="GO" id="GO:0016491">
    <property type="term" value="F:oxidoreductase activity"/>
    <property type="evidence" value="ECO:0007669"/>
    <property type="project" value="InterPro"/>
</dbReference>
<protein>
    <recommendedName>
        <fullName evidence="2">Tyrosinase copper-binding domain-containing protein</fullName>
    </recommendedName>
</protein>
<accession>A0A8X8WK39</accession>
<dbReference type="EMBL" id="PNBA02000016">
    <property type="protein sequence ID" value="KAG6395824.1"/>
    <property type="molecule type" value="Genomic_DNA"/>
</dbReference>
<dbReference type="InterPro" id="IPR008922">
    <property type="entry name" value="Di-copper_centre_dom_sf"/>
</dbReference>
<evidence type="ECO:0000256" key="1">
    <source>
        <dbReference type="ARBA" id="ARBA00022723"/>
    </source>
</evidence>
<reference evidence="3" key="1">
    <citation type="submission" date="2018-01" db="EMBL/GenBank/DDBJ databases">
        <authorList>
            <person name="Mao J.F."/>
        </authorList>
    </citation>
    <scope>NUCLEOTIDE SEQUENCE</scope>
    <source>
        <strain evidence="3">Huo1</strain>
        <tissue evidence="3">Leaf</tissue>
    </source>
</reference>
<proteinExistence type="predicted"/>
<dbReference type="PANTHER" id="PTHR11474">
    <property type="entry name" value="TYROSINASE FAMILY MEMBER"/>
    <property type="match status" value="1"/>
</dbReference>
<sequence>MILPPDLSQCDPTGATTTKDNQTVSLNVDCCPPYTDVQSDYTLPTFTTTRVRPAANVRTLSPEYIAKYQLAIQRMRDLDVTDPDDPRGFTQQANIHCAYCNCPYDQPDHPGTDLQVHNSWLFFPFHRWILGSLIDDPTFAIPYWNWDNPRGMFMPKLTLTDPIQLINNNLSLMYNEMIGTSASATDFMGQPYRDGDAPHSFSGGGTSERGSHTAIHVWVGDPNNEYQEDMGNFYSAGRDPLF</sequence>
<dbReference type="AlphaFoldDB" id="A0A8X8WK39"/>
<feature type="domain" description="Tyrosinase copper-binding" evidence="2">
    <location>
        <begin position="87"/>
        <end position="151"/>
    </location>
</feature>